<dbReference type="EMBL" id="ACNN01000005">
    <property type="protein sequence ID" value="EEN83611.1"/>
    <property type="molecule type" value="Genomic_DNA"/>
</dbReference>
<keyword evidence="3" id="KW-1185">Reference proteome</keyword>
<sequence length="512" mass="57964">MKKKGSIEKQFHRWGGLVLCFFLIAFSLSGILLNHREPIASLDLSRSLLPSSYHVDGWTQGAAVGSTALSGDSILLYGGEGVWLTKDGGQNFSRLMEGLPSGADRYQMRRILHSRRNGTFALSQDALYRWQGKEWLEMPLPLKERLTDLALQGDSLVVMGRSHLFVLQLPYQQFSTLTLPESPEVSPHRATLFRTLWALHSGELFHLLGRLFVDALGLIMLLLSISGVIIFVYPRWMKRIQKRVRAARRARVKERTRRLQRGLKRQYKLHLLLGYWLFIPLLVLVVSGMFLRPPLLVAVAKVKVPTIPTTALHSANNPWHDALRRLVYVPARQEWILSTSEGIFRCKRLGLPLEKIENTPPVSVMGANVFEVASDNPHALLVGSFMGFFHWDLESGAILDLYTGKPPAPQGVMPIGDHKVSGYSSHLGGKKGIAFEYDVPCREISQPKEMGRGRISLFHTMLELHTGRLYVFFGPLGILWIFVSGCMILWLLISGFRRARKQMRKRRSRATN</sequence>
<name>C3J879_POREA</name>
<keyword evidence="1" id="KW-0812">Transmembrane</keyword>
<feature type="transmembrane region" description="Helical" evidence="1">
    <location>
        <begin position="267"/>
        <end position="291"/>
    </location>
</feature>
<proteinExistence type="predicted"/>
<organism evidence="2 3">
    <name type="scientific">Porphyromonas endodontalis (strain ATCC 35406 / DSM 24491 / JCM 8526 / CCUG 16442 / BCRC 14492 / NCTC 13058 / HG 370)</name>
    <name type="common">Bacteroides endodontalis</name>
    <dbReference type="NCBI Taxonomy" id="553175"/>
    <lineage>
        <taxon>Bacteria</taxon>
        <taxon>Pseudomonadati</taxon>
        <taxon>Bacteroidota</taxon>
        <taxon>Bacteroidia</taxon>
        <taxon>Bacteroidales</taxon>
        <taxon>Porphyromonadaceae</taxon>
        <taxon>Porphyromonas</taxon>
    </lineage>
</organism>
<dbReference type="RefSeq" id="WP_004332078.1">
    <property type="nucleotide sequence ID" value="NZ_ACNN01000005.1"/>
</dbReference>
<dbReference type="AlphaFoldDB" id="C3J879"/>
<keyword evidence="1" id="KW-0472">Membrane</keyword>
<dbReference type="GeneID" id="93365627"/>
<feature type="transmembrane region" description="Helical" evidence="1">
    <location>
        <begin position="12"/>
        <end position="33"/>
    </location>
</feature>
<feature type="transmembrane region" description="Helical" evidence="1">
    <location>
        <begin position="211"/>
        <end position="233"/>
    </location>
</feature>
<evidence type="ECO:0000256" key="1">
    <source>
        <dbReference type="SAM" id="Phobius"/>
    </source>
</evidence>
<dbReference type="eggNOG" id="COG3182">
    <property type="taxonomic scope" value="Bacteria"/>
</dbReference>
<comment type="caution">
    <text evidence="2">The sequence shown here is derived from an EMBL/GenBank/DDBJ whole genome shotgun (WGS) entry which is preliminary data.</text>
</comment>
<gene>
    <name evidence="2" type="ORF">POREN0001_1323</name>
</gene>
<accession>C3J879</accession>
<dbReference type="InterPro" id="IPR005625">
    <property type="entry name" value="PepSY-ass_TM"/>
</dbReference>
<reference evidence="2 3" key="1">
    <citation type="submission" date="2009-04" db="EMBL/GenBank/DDBJ databases">
        <authorList>
            <person name="Sebastian Y."/>
            <person name="Madupu R."/>
            <person name="Durkin A.S."/>
            <person name="Torralba M."/>
            <person name="Methe B."/>
            <person name="Sutton G.G."/>
            <person name="Strausberg R.L."/>
            <person name="Nelson K.E."/>
        </authorList>
    </citation>
    <scope>NUCLEOTIDE SEQUENCE [LARGE SCALE GENOMIC DNA]</scope>
    <source>
        <strain evidence="3">ATCC 35406 / BCRC 14492 / JCM 8526 / NCTC 13058 / HG 370</strain>
    </source>
</reference>
<keyword evidence="1" id="KW-1133">Transmembrane helix</keyword>
<dbReference type="Proteomes" id="UP000004295">
    <property type="component" value="Unassembled WGS sequence"/>
</dbReference>
<evidence type="ECO:0000313" key="2">
    <source>
        <dbReference type="EMBL" id="EEN83611.1"/>
    </source>
</evidence>
<dbReference type="STRING" id="553175.POREN0001_1323"/>
<feature type="transmembrane region" description="Helical" evidence="1">
    <location>
        <begin position="469"/>
        <end position="496"/>
    </location>
</feature>
<protein>
    <submittedName>
        <fullName evidence="2">PepSY domain protein</fullName>
    </submittedName>
</protein>
<dbReference type="Pfam" id="PF03929">
    <property type="entry name" value="PepSY_TM"/>
    <property type="match status" value="1"/>
</dbReference>
<evidence type="ECO:0000313" key="3">
    <source>
        <dbReference type="Proteomes" id="UP000004295"/>
    </source>
</evidence>